<dbReference type="KEGG" id="cthu:HUR95_15005"/>
<proteinExistence type="inferred from homology"/>
<dbReference type="InterPro" id="IPR000860">
    <property type="entry name" value="HemC"/>
</dbReference>
<comment type="pathway">
    <text evidence="2">Porphyrin-containing compound metabolism; protoporphyrin-IX biosynthesis; coproporphyrinogen-III from 5-aminolevulinate: step 2/4.</text>
</comment>
<dbReference type="SUPFAM" id="SSF54782">
    <property type="entry name" value="Porphobilinogen deaminase (hydroxymethylbilane synthase), C-terminal domain"/>
    <property type="match status" value="1"/>
</dbReference>
<evidence type="ECO:0000256" key="3">
    <source>
        <dbReference type="ARBA" id="ARBA00005638"/>
    </source>
</evidence>
<dbReference type="EMBL" id="CP082237">
    <property type="protein sequence ID" value="QZT33534.1"/>
    <property type="molecule type" value="Genomic_DNA"/>
</dbReference>
<feature type="domain" description="Porphobilinogen deaminase N-terminal" evidence="9">
    <location>
        <begin position="5"/>
        <end position="213"/>
    </location>
</feature>
<dbReference type="GO" id="GO:0006782">
    <property type="term" value="P:protoporphyrinogen IX biosynthetic process"/>
    <property type="evidence" value="ECO:0007669"/>
    <property type="project" value="UniProtKB-UniRule"/>
</dbReference>
<evidence type="ECO:0000256" key="8">
    <source>
        <dbReference type="HAMAP-Rule" id="MF_00260"/>
    </source>
</evidence>
<dbReference type="CDD" id="cd13646">
    <property type="entry name" value="PBP2_EcHMBS_like"/>
    <property type="match status" value="1"/>
</dbReference>
<evidence type="ECO:0000256" key="6">
    <source>
        <dbReference type="ARBA" id="ARBA00023244"/>
    </source>
</evidence>
<gene>
    <name evidence="8 11" type="primary">hemC</name>
    <name evidence="11" type="ORF">HUR95_15005</name>
</gene>
<dbReference type="Gene3D" id="3.30.160.40">
    <property type="entry name" value="Porphobilinogen deaminase, C-terminal domain"/>
    <property type="match status" value="1"/>
</dbReference>
<evidence type="ECO:0000313" key="12">
    <source>
        <dbReference type="Proteomes" id="UP000825179"/>
    </source>
</evidence>
<dbReference type="PIRSF" id="PIRSF001438">
    <property type="entry name" value="4pyrrol_synth_OHMeBilane_synth"/>
    <property type="match status" value="1"/>
</dbReference>
<keyword evidence="12" id="KW-1185">Reference proteome</keyword>
<dbReference type="PROSITE" id="PS00533">
    <property type="entry name" value="PORPHOBILINOGEN_DEAM"/>
    <property type="match status" value="1"/>
</dbReference>
<dbReference type="GO" id="GO:0004418">
    <property type="term" value="F:hydroxymethylbilane synthase activity"/>
    <property type="evidence" value="ECO:0007669"/>
    <property type="project" value="UniProtKB-UniRule"/>
</dbReference>
<feature type="modified residue" description="S-(dipyrrolylmethanemethyl)cysteine" evidence="8">
    <location>
        <position position="242"/>
    </location>
</feature>
<dbReference type="FunFam" id="3.40.190.10:FF:000004">
    <property type="entry name" value="Porphobilinogen deaminase"/>
    <property type="match status" value="1"/>
</dbReference>
<dbReference type="Proteomes" id="UP000825179">
    <property type="component" value="Chromosome"/>
</dbReference>
<dbReference type="InterPro" id="IPR022419">
    <property type="entry name" value="Porphobilin_deaminase_cofac_BS"/>
</dbReference>
<dbReference type="FunFam" id="3.40.190.10:FF:000005">
    <property type="entry name" value="Porphobilinogen deaminase"/>
    <property type="match status" value="1"/>
</dbReference>
<dbReference type="Gene3D" id="3.40.190.10">
    <property type="entry name" value="Periplasmic binding protein-like II"/>
    <property type="match status" value="2"/>
</dbReference>
<dbReference type="PRINTS" id="PR00151">
    <property type="entry name" value="PORPHBDMNASE"/>
</dbReference>
<dbReference type="NCBIfam" id="TIGR00212">
    <property type="entry name" value="hemC"/>
    <property type="match status" value="1"/>
</dbReference>
<dbReference type="EC" id="2.5.1.61" evidence="8"/>
<reference evidence="11 12" key="1">
    <citation type="journal article" date="2020" name="Extremophiles">
        <title>Genomic analysis of Caldalkalibacillus thermarum TA2.A1 reveals aerobic alkaliphilic metabolism and evolutionary hallmarks linking alkaliphilic bacteria and plant life.</title>
        <authorList>
            <person name="de Jong S.I."/>
            <person name="van den Broek M.A."/>
            <person name="Merkel A.Y."/>
            <person name="de la Torre Cortes P."/>
            <person name="Kalamorz F."/>
            <person name="Cook G.M."/>
            <person name="van Loosdrecht M.C.M."/>
            <person name="McMillan D.G.G."/>
        </authorList>
    </citation>
    <scope>NUCLEOTIDE SEQUENCE [LARGE SCALE GENOMIC DNA]</scope>
    <source>
        <strain evidence="11 12">TA2.A1</strain>
    </source>
</reference>
<dbReference type="InterPro" id="IPR036803">
    <property type="entry name" value="Porphobilinogen_deaminase_C_sf"/>
</dbReference>
<evidence type="ECO:0000313" key="11">
    <source>
        <dbReference type="EMBL" id="QZT33534.1"/>
    </source>
</evidence>
<dbReference type="InterPro" id="IPR022417">
    <property type="entry name" value="Porphobilin_deaminase_N"/>
</dbReference>
<dbReference type="PANTHER" id="PTHR11557:SF0">
    <property type="entry name" value="PORPHOBILINOGEN DEAMINASE"/>
    <property type="match status" value="1"/>
</dbReference>
<evidence type="ECO:0000256" key="5">
    <source>
        <dbReference type="ARBA" id="ARBA00022679"/>
    </source>
</evidence>
<evidence type="ECO:0000256" key="2">
    <source>
        <dbReference type="ARBA" id="ARBA00004735"/>
    </source>
</evidence>
<organism evidence="11 12">
    <name type="scientific">Caldalkalibacillus thermarum (strain TA2.A1)</name>
    <dbReference type="NCBI Taxonomy" id="986075"/>
    <lineage>
        <taxon>Bacteria</taxon>
        <taxon>Bacillati</taxon>
        <taxon>Bacillota</taxon>
        <taxon>Bacilli</taxon>
        <taxon>Bacillales</taxon>
        <taxon>Bacillaceae</taxon>
        <taxon>Caldalkalibacillus</taxon>
    </lineage>
</organism>
<evidence type="ECO:0000259" key="10">
    <source>
        <dbReference type="Pfam" id="PF03900"/>
    </source>
</evidence>
<dbReference type="Pfam" id="PF03900">
    <property type="entry name" value="Porphobil_deamC"/>
    <property type="match status" value="1"/>
</dbReference>
<dbReference type="RefSeq" id="WP_222822694.1">
    <property type="nucleotide sequence ID" value="NZ_CP082237.1"/>
</dbReference>
<comment type="cofactor">
    <cofactor evidence="8">
        <name>dipyrromethane</name>
        <dbReference type="ChEBI" id="CHEBI:60342"/>
    </cofactor>
    <text evidence="8">Binds 1 dipyrromethane group covalently.</text>
</comment>
<dbReference type="GO" id="GO:0005737">
    <property type="term" value="C:cytoplasm"/>
    <property type="evidence" value="ECO:0007669"/>
    <property type="project" value="UniProtKB-UniRule"/>
</dbReference>
<feature type="domain" description="Porphobilinogen deaminase C-terminal" evidence="10">
    <location>
        <begin position="226"/>
        <end position="293"/>
    </location>
</feature>
<comment type="subunit">
    <text evidence="4 8">Monomer.</text>
</comment>
<dbReference type="PANTHER" id="PTHR11557">
    <property type="entry name" value="PORPHOBILINOGEN DEAMINASE"/>
    <property type="match status" value="1"/>
</dbReference>
<keyword evidence="6 8" id="KW-0627">Porphyrin biosynthesis</keyword>
<dbReference type="HAMAP" id="MF_00260">
    <property type="entry name" value="Porphobil_deam"/>
    <property type="match status" value="1"/>
</dbReference>
<comment type="catalytic activity">
    <reaction evidence="7 8">
        <text>4 porphobilinogen + H2O = hydroxymethylbilane + 4 NH4(+)</text>
        <dbReference type="Rhea" id="RHEA:13185"/>
        <dbReference type="ChEBI" id="CHEBI:15377"/>
        <dbReference type="ChEBI" id="CHEBI:28938"/>
        <dbReference type="ChEBI" id="CHEBI:57845"/>
        <dbReference type="ChEBI" id="CHEBI:58126"/>
        <dbReference type="EC" id="2.5.1.61"/>
    </reaction>
</comment>
<sequence>MARHIVVGSRRSKLALTQTRWVIRQLDSLGFSYTFEIKEIVTKGDKIVDRMLSKVGGKGLFVKEIEQALLEGEIDFAVHSVKDMPAELPPGLELACVPKREDPRDCLISKRNQTLDSLPDGAVIGTSSLRRAAQILHARPDVKIKWIRGNVDTRLRKLREEDYDAIILAASGLKRIGLSDEVITQYLEPDICLPAVGQGALGIECRASDQELKGLLTYIHHEPSGLAVMAERAFLAEMGGSCHVPVACYAEMNAQELVLTGLIASPDGKTVLKERVSGHDPVQLGRQAAQRLKERGAEQILDQVRKELEQ</sequence>
<dbReference type="AlphaFoldDB" id="A0A8X8LAI0"/>
<evidence type="ECO:0000256" key="7">
    <source>
        <dbReference type="ARBA" id="ARBA00048169"/>
    </source>
</evidence>
<protein>
    <recommendedName>
        <fullName evidence="8">Porphobilinogen deaminase</fullName>
        <shortName evidence="8">PBG</shortName>
        <ecNumber evidence="8">2.5.1.61</ecNumber>
    </recommendedName>
    <alternativeName>
        <fullName evidence="8">Hydroxymethylbilane synthase</fullName>
        <shortName evidence="8">HMBS</shortName>
    </alternativeName>
    <alternativeName>
        <fullName evidence="8">Pre-uroporphyrinogen synthase</fullName>
    </alternativeName>
</protein>
<comment type="function">
    <text evidence="1 8">Tetrapolymerization of the monopyrrole PBG into the hydroxymethylbilane pre-uroporphyrinogen in several discrete steps.</text>
</comment>
<keyword evidence="5 8" id="KW-0808">Transferase</keyword>
<accession>A0A8X8LAI0</accession>
<evidence type="ECO:0000259" key="9">
    <source>
        <dbReference type="Pfam" id="PF01379"/>
    </source>
</evidence>
<evidence type="ECO:0000256" key="4">
    <source>
        <dbReference type="ARBA" id="ARBA00011245"/>
    </source>
</evidence>
<dbReference type="SUPFAM" id="SSF53850">
    <property type="entry name" value="Periplasmic binding protein-like II"/>
    <property type="match status" value="1"/>
</dbReference>
<evidence type="ECO:0000256" key="1">
    <source>
        <dbReference type="ARBA" id="ARBA00002869"/>
    </source>
</evidence>
<dbReference type="InterPro" id="IPR022418">
    <property type="entry name" value="Porphobilinogen_deaminase_C"/>
</dbReference>
<comment type="miscellaneous">
    <text evidence="8">The porphobilinogen subunits are added to the dipyrromethane group.</text>
</comment>
<name>A0A8X8LAI0_CALTT</name>
<comment type="similarity">
    <text evidence="3 8">Belongs to the HMBS family.</text>
</comment>
<dbReference type="Pfam" id="PF01379">
    <property type="entry name" value="Porphobil_deam"/>
    <property type="match status" value="1"/>
</dbReference>